<dbReference type="RefSeq" id="WP_220590153.1">
    <property type="nucleotide sequence ID" value="NZ_RKLQ01000006.1"/>
</dbReference>
<reference evidence="1" key="1">
    <citation type="submission" date="2021-06" db="EMBL/GenBank/DDBJ databases">
        <title>Halomicroarcula sp. F24A a new haloarchaeum isolated from saline soil.</title>
        <authorList>
            <person name="Duran-Viseras A."/>
            <person name="Sanchez-Porro C."/>
            <person name="Ventosa A."/>
        </authorList>
    </citation>
    <scope>NUCLEOTIDE SEQUENCE</scope>
    <source>
        <strain evidence="1">F24A</strain>
    </source>
</reference>
<protein>
    <submittedName>
        <fullName evidence="1">Uncharacterized protein</fullName>
    </submittedName>
</protein>
<dbReference type="AlphaFoldDB" id="A0A8J7YRF3"/>
<comment type="caution">
    <text evidence="1">The sequence shown here is derived from an EMBL/GenBank/DDBJ whole genome shotgun (WGS) entry which is preliminary data.</text>
</comment>
<accession>A0A8J7YRF3</accession>
<name>A0A8J7YRF3_9EURY</name>
<gene>
    <name evidence="1" type="ORF">EGD98_20150</name>
</gene>
<organism evidence="1 2">
    <name type="scientific">Haloarcula salinisoli</name>
    <dbReference type="NCBI Taxonomy" id="2487746"/>
    <lineage>
        <taxon>Archaea</taxon>
        <taxon>Methanobacteriati</taxon>
        <taxon>Methanobacteriota</taxon>
        <taxon>Stenosarchaea group</taxon>
        <taxon>Halobacteria</taxon>
        <taxon>Halobacteriales</taxon>
        <taxon>Haloarculaceae</taxon>
        <taxon>Haloarcula</taxon>
    </lineage>
</organism>
<evidence type="ECO:0000313" key="2">
    <source>
        <dbReference type="Proteomes" id="UP000783863"/>
    </source>
</evidence>
<sequence>MKQCPEAPTLAETGEFSGHVWVQELPTGGQFRFTVAPSGFVTFATPDGSFDAAASVPAAFRRAAHQIAAQLDRDALEAATDAPDDITFCGIATRNEGVDYDWAAVPPFVGTDVWSGRSEAFLSPDAATGVFDRLGLPTLPAVEKEQPAAHIDLARFDESAGFPPSAWRDGPAAGVLIRDKAGNRAAAWCVEPGDPPSDAERHSAAELAAAYATTDRIEQTVTAMSGDGTSVTVDGIRDRLVADVAREAYAELFADGAFIASLTAFESAVAERVQRHQSPAD</sequence>
<dbReference type="EMBL" id="RKLQ01000006">
    <property type="protein sequence ID" value="MBX0305963.1"/>
    <property type="molecule type" value="Genomic_DNA"/>
</dbReference>
<dbReference type="Proteomes" id="UP000783863">
    <property type="component" value="Unassembled WGS sequence"/>
</dbReference>
<evidence type="ECO:0000313" key="1">
    <source>
        <dbReference type="EMBL" id="MBX0305963.1"/>
    </source>
</evidence>
<proteinExistence type="predicted"/>
<keyword evidence="2" id="KW-1185">Reference proteome</keyword>